<dbReference type="OrthoDB" id="8926407at2"/>
<sequence>MLIGLVIVAALSGCAQFQSQRPDASANAGAPAAASKKIVDFVVPADALGARDPQLTEVLAKVGSVASKQPQPTTVVVAALPQDFAYLNQSVKRGIAPQRMTAVRLENVAVGSCQPYSVQVKPTE</sequence>
<organism evidence="1 2">
    <name type="scientific">Trinickia terrae</name>
    <dbReference type="NCBI Taxonomy" id="2571161"/>
    <lineage>
        <taxon>Bacteria</taxon>
        <taxon>Pseudomonadati</taxon>
        <taxon>Pseudomonadota</taxon>
        <taxon>Betaproteobacteria</taxon>
        <taxon>Burkholderiales</taxon>
        <taxon>Burkholderiaceae</taxon>
        <taxon>Trinickia</taxon>
    </lineage>
</organism>
<accession>A0A4U1HDT6</accession>
<reference evidence="1 2" key="1">
    <citation type="submission" date="2019-04" db="EMBL/GenBank/DDBJ databases">
        <title>Trinickia sp. 7GSK02, isolated from subtropical forest soil.</title>
        <authorList>
            <person name="Gao Z.-H."/>
            <person name="Qiu L.-H."/>
        </authorList>
    </citation>
    <scope>NUCLEOTIDE SEQUENCE [LARGE SCALE GENOMIC DNA]</scope>
    <source>
        <strain evidence="1 2">7GSK02</strain>
    </source>
</reference>
<gene>
    <name evidence="1" type="ORF">FAZ69_30965</name>
</gene>
<protein>
    <submittedName>
        <fullName evidence="1">Uncharacterized protein</fullName>
    </submittedName>
</protein>
<dbReference type="EMBL" id="SWJE01000025">
    <property type="protein sequence ID" value="TKC79099.1"/>
    <property type="molecule type" value="Genomic_DNA"/>
</dbReference>
<dbReference type="AlphaFoldDB" id="A0A4U1HDT6"/>
<name>A0A4U1HDT6_9BURK</name>
<proteinExistence type="predicted"/>
<keyword evidence="2" id="KW-1185">Reference proteome</keyword>
<evidence type="ECO:0000313" key="2">
    <source>
        <dbReference type="Proteomes" id="UP000305539"/>
    </source>
</evidence>
<dbReference type="Proteomes" id="UP000305539">
    <property type="component" value="Unassembled WGS sequence"/>
</dbReference>
<evidence type="ECO:0000313" key="1">
    <source>
        <dbReference type="EMBL" id="TKC79099.1"/>
    </source>
</evidence>
<comment type="caution">
    <text evidence="1">The sequence shown here is derived from an EMBL/GenBank/DDBJ whole genome shotgun (WGS) entry which is preliminary data.</text>
</comment>